<evidence type="ECO:0000313" key="9">
    <source>
        <dbReference type="EMBL" id="SHI87439.1"/>
    </source>
</evidence>
<dbReference type="AlphaFoldDB" id="A0A1M6EQ12"/>
<dbReference type="FunFam" id="3.20.20.10:FF:000002">
    <property type="entry name" value="Alanine racemase"/>
    <property type="match status" value="1"/>
</dbReference>
<dbReference type="GO" id="GO:0008784">
    <property type="term" value="F:alanine racemase activity"/>
    <property type="evidence" value="ECO:0007669"/>
    <property type="project" value="UniProtKB-UniRule"/>
</dbReference>
<feature type="modified residue" description="N6-(pyridoxal phosphate)lysine" evidence="5 6">
    <location>
        <position position="41"/>
    </location>
</feature>
<dbReference type="InterPro" id="IPR011079">
    <property type="entry name" value="Ala_racemase_C"/>
</dbReference>
<dbReference type="InterPro" id="IPR029066">
    <property type="entry name" value="PLP-binding_barrel"/>
</dbReference>
<evidence type="ECO:0000259" key="8">
    <source>
        <dbReference type="SMART" id="SM01005"/>
    </source>
</evidence>
<dbReference type="CDD" id="cd00430">
    <property type="entry name" value="PLPDE_III_AR"/>
    <property type="match status" value="1"/>
</dbReference>
<dbReference type="SUPFAM" id="SSF51419">
    <property type="entry name" value="PLP-binding barrel"/>
    <property type="match status" value="1"/>
</dbReference>
<evidence type="ECO:0000256" key="6">
    <source>
        <dbReference type="PIRSR" id="PIRSR600821-50"/>
    </source>
</evidence>
<dbReference type="Pfam" id="PF01168">
    <property type="entry name" value="Ala_racemase_N"/>
    <property type="match status" value="1"/>
</dbReference>
<comment type="catalytic activity">
    <reaction evidence="1 5">
        <text>L-alanine = D-alanine</text>
        <dbReference type="Rhea" id="RHEA:20249"/>
        <dbReference type="ChEBI" id="CHEBI:57416"/>
        <dbReference type="ChEBI" id="CHEBI:57972"/>
        <dbReference type="EC" id="5.1.1.1"/>
    </reaction>
</comment>
<dbReference type="Gene3D" id="2.40.37.10">
    <property type="entry name" value="Lyase, Ornithine Decarboxylase, Chain A, domain 1"/>
    <property type="match status" value="1"/>
</dbReference>
<comment type="pathway">
    <text evidence="5">Amino-acid biosynthesis; D-alanine biosynthesis; D-alanine from L-alanine: step 1/1.</text>
</comment>
<evidence type="ECO:0000256" key="3">
    <source>
        <dbReference type="ARBA" id="ARBA00022898"/>
    </source>
</evidence>
<evidence type="ECO:0000256" key="4">
    <source>
        <dbReference type="ARBA" id="ARBA00023235"/>
    </source>
</evidence>
<dbReference type="InterPro" id="IPR000821">
    <property type="entry name" value="Ala_racemase"/>
</dbReference>
<feature type="active site" description="Proton acceptor; specific for D-alanine" evidence="5">
    <location>
        <position position="41"/>
    </location>
</feature>
<dbReference type="Gene3D" id="3.20.20.10">
    <property type="entry name" value="Alanine racemase"/>
    <property type="match status" value="1"/>
</dbReference>
<dbReference type="SMART" id="SM01005">
    <property type="entry name" value="Ala_racemase_C"/>
    <property type="match status" value="1"/>
</dbReference>
<evidence type="ECO:0000256" key="5">
    <source>
        <dbReference type="HAMAP-Rule" id="MF_01201"/>
    </source>
</evidence>
<keyword evidence="3 5" id="KW-0663">Pyridoxal phosphate</keyword>
<dbReference type="Proteomes" id="UP000184342">
    <property type="component" value="Unassembled WGS sequence"/>
</dbReference>
<evidence type="ECO:0000256" key="7">
    <source>
        <dbReference type="PIRSR" id="PIRSR600821-52"/>
    </source>
</evidence>
<dbReference type="HAMAP" id="MF_01201">
    <property type="entry name" value="Ala_racemase"/>
    <property type="match status" value="1"/>
</dbReference>
<dbReference type="GO" id="GO:0030170">
    <property type="term" value="F:pyridoxal phosphate binding"/>
    <property type="evidence" value="ECO:0007669"/>
    <property type="project" value="UniProtKB-UniRule"/>
</dbReference>
<name>A0A1M6EQ12_9FIRM</name>
<dbReference type="GO" id="GO:0009252">
    <property type="term" value="P:peptidoglycan biosynthetic process"/>
    <property type="evidence" value="ECO:0007669"/>
    <property type="project" value="TreeGrafter"/>
</dbReference>
<comment type="similarity">
    <text evidence="5">Belongs to the alanine racemase family.</text>
</comment>
<feature type="active site" description="Proton acceptor; specific for L-alanine" evidence="5">
    <location>
        <position position="269"/>
    </location>
</feature>
<reference evidence="9 10" key="1">
    <citation type="submission" date="2016-11" db="EMBL/GenBank/DDBJ databases">
        <authorList>
            <person name="Jaros S."/>
            <person name="Januszkiewicz K."/>
            <person name="Wedrychowicz H."/>
        </authorList>
    </citation>
    <scope>NUCLEOTIDE SEQUENCE [LARGE SCALE GENOMIC DNA]</scope>
    <source>
        <strain evidence="9 10">DSM 15970</strain>
    </source>
</reference>
<dbReference type="PANTHER" id="PTHR30511">
    <property type="entry name" value="ALANINE RACEMASE"/>
    <property type="match status" value="1"/>
</dbReference>
<dbReference type="EC" id="5.1.1.1" evidence="5"/>
<feature type="binding site" evidence="5 7">
    <location>
        <position position="138"/>
    </location>
    <ligand>
        <name>substrate</name>
    </ligand>
</feature>
<accession>A0A1M6EQ12</accession>
<comment type="function">
    <text evidence="5">Catalyzes the interconversion of L-alanine and D-alanine. May also act on other amino acids.</text>
</comment>
<feature type="domain" description="Alanine racemase C-terminal" evidence="8">
    <location>
        <begin position="248"/>
        <end position="376"/>
    </location>
</feature>
<dbReference type="InterPro" id="IPR001608">
    <property type="entry name" value="Ala_racemase_N"/>
</dbReference>
<evidence type="ECO:0000313" key="10">
    <source>
        <dbReference type="Proteomes" id="UP000184342"/>
    </source>
</evidence>
<dbReference type="GO" id="GO:0030632">
    <property type="term" value="P:D-alanine biosynthetic process"/>
    <property type="evidence" value="ECO:0007669"/>
    <property type="project" value="UniProtKB-UniRule"/>
</dbReference>
<dbReference type="SUPFAM" id="SSF50621">
    <property type="entry name" value="Alanine racemase C-terminal domain-like"/>
    <property type="match status" value="1"/>
</dbReference>
<keyword evidence="10" id="KW-1185">Reference proteome</keyword>
<evidence type="ECO:0000256" key="2">
    <source>
        <dbReference type="ARBA" id="ARBA00001933"/>
    </source>
</evidence>
<feature type="binding site" evidence="5 7">
    <location>
        <position position="317"/>
    </location>
    <ligand>
        <name>substrate</name>
    </ligand>
</feature>
<protein>
    <recommendedName>
        <fullName evidence="5">Alanine racemase</fullName>
        <ecNumber evidence="5">5.1.1.1</ecNumber>
    </recommendedName>
</protein>
<dbReference type="FunFam" id="2.40.37.10:FF:000006">
    <property type="entry name" value="Alanine racemase"/>
    <property type="match status" value="1"/>
</dbReference>
<dbReference type="PANTHER" id="PTHR30511:SF0">
    <property type="entry name" value="ALANINE RACEMASE, CATABOLIC-RELATED"/>
    <property type="match status" value="1"/>
</dbReference>
<dbReference type="EMBL" id="FQYT01000008">
    <property type="protein sequence ID" value="SHI87439.1"/>
    <property type="molecule type" value="Genomic_DNA"/>
</dbReference>
<comment type="cofactor">
    <cofactor evidence="2 5 6">
        <name>pyridoxal 5'-phosphate</name>
        <dbReference type="ChEBI" id="CHEBI:597326"/>
    </cofactor>
</comment>
<dbReference type="PROSITE" id="PS00395">
    <property type="entry name" value="ALANINE_RACEMASE"/>
    <property type="match status" value="1"/>
</dbReference>
<organism evidence="9 10">
    <name type="scientific">Parasporobacterium paucivorans DSM 15970</name>
    <dbReference type="NCBI Taxonomy" id="1122934"/>
    <lineage>
        <taxon>Bacteria</taxon>
        <taxon>Bacillati</taxon>
        <taxon>Bacillota</taxon>
        <taxon>Clostridia</taxon>
        <taxon>Lachnospirales</taxon>
        <taxon>Lachnospiraceae</taxon>
        <taxon>Parasporobacterium</taxon>
    </lineage>
</organism>
<evidence type="ECO:0000256" key="1">
    <source>
        <dbReference type="ARBA" id="ARBA00000316"/>
    </source>
</evidence>
<dbReference type="InterPro" id="IPR009006">
    <property type="entry name" value="Ala_racemase/Decarboxylase_C"/>
</dbReference>
<dbReference type="PRINTS" id="PR00992">
    <property type="entry name" value="ALARACEMASE"/>
</dbReference>
<dbReference type="UniPathway" id="UPA00042">
    <property type="reaction ID" value="UER00497"/>
</dbReference>
<dbReference type="STRING" id="1122934.SAMN02745691_00969"/>
<proteinExistence type="inferred from homology"/>
<keyword evidence="4 5" id="KW-0413">Isomerase</keyword>
<dbReference type="InterPro" id="IPR020622">
    <property type="entry name" value="Ala_racemase_pyridoxalP-BS"/>
</dbReference>
<dbReference type="NCBIfam" id="TIGR00492">
    <property type="entry name" value="alr"/>
    <property type="match status" value="1"/>
</dbReference>
<dbReference type="GO" id="GO:0005829">
    <property type="term" value="C:cytosol"/>
    <property type="evidence" value="ECO:0007669"/>
    <property type="project" value="TreeGrafter"/>
</dbReference>
<dbReference type="Pfam" id="PF00842">
    <property type="entry name" value="Ala_racemase_C"/>
    <property type="match status" value="1"/>
</dbReference>
<sequence>MDEIEKYYRVYAGINLDAVYDNVSALKKTISPNTTITAVIKADGYGHGAIPVAKTIDGLVASYAVATINEAISLREHGIDKPVYILGHTHHSMYEEAILNDIDLTIFDEKTAYGIDRRAGGLNKAAKIQIKLDTGMSRIGFKDNEESLNSIIGISRLKNIRIDGIFTHFSAADESDKTSVNSQLDRFKAFILKLEEAGINIPTTHCSNSACILDLSDINFTTVRPGIAIYGLYPSDEVMKEKVVLKPALYMKSHIVQLKSVEPGTGVSYGSTFIADKETKVATIPIGYGDGYPRSLSNKGHVLIRGCKAPIIGRVCMDQIMVDVTGIMDVAEDDEVTIIGRDNEEIITVELLAELAGTFNYEFVCDIGKRVPRVYFRHDRIVCTKDYFHDKYDISAWEDQKKID</sequence>
<gene>
    <name evidence="9" type="ORF">SAMN02745691_00969</name>
</gene>